<feature type="transmembrane region" description="Helical" evidence="1">
    <location>
        <begin position="206"/>
        <end position="231"/>
    </location>
</feature>
<feature type="transmembrane region" description="Helical" evidence="1">
    <location>
        <begin position="12"/>
        <end position="32"/>
    </location>
</feature>
<name>A0A4D6XEF4_PSEPU</name>
<dbReference type="Proteomes" id="UP000298551">
    <property type="component" value="Chromosome"/>
</dbReference>
<proteinExistence type="predicted"/>
<sequence>MKGVWKIIIGPGFMALLALVGFGLAIYTAFFYEKKPHLVFTSSQPAKVLDIHRAIGGLEVSYGGENLRGGENNLWVMTVTLRNEGNAEVRKGDYDDRDPIGFSLENGQLLEQPSVQSESSYILKNLELSRDGNSVSFAPVIIEPGESLTLSLLVLGADAMKPGIVPMGKIAGASEVDVRRAEDKTKSGVMRDLFYSERWWVQVLRAVAYTFIFLIGGAIVTMVPQIFAIPFQAHFDKKKKAQRRIQTNSYRSGHSLSSIERVLTDLYIERGERPIRDAYRGLAEVASHREVLEGIRSSLNDVQIKIIEDRYFSPSRDSIYKIKRLEKSGIPNVRELTLDQLRMAISEVEALCIHLGLSVSEFKKNDLDENLLEMLGVTHHETKEKGGAEPVRVSDRDLI</sequence>
<dbReference type="AlphaFoldDB" id="A0A4D6XEF4"/>
<protein>
    <submittedName>
        <fullName evidence="2">Uncharacterized protein</fullName>
    </submittedName>
</protein>
<dbReference type="EMBL" id="CP039371">
    <property type="protein sequence ID" value="QCI14029.1"/>
    <property type="molecule type" value="Genomic_DNA"/>
</dbReference>
<evidence type="ECO:0000313" key="2">
    <source>
        <dbReference type="EMBL" id="QCI14029.1"/>
    </source>
</evidence>
<reference evidence="3" key="1">
    <citation type="submission" date="2019-04" db="EMBL/GenBank/DDBJ databases">
        <title>Genome sequence of Pseudomonas putida 1290, an auxin catabolizing strain.</title>
        <authorList>
            <person name="Laird T.S."/>
            <person name="Leveau J.H.J."/>
        </authorList>
    </citation>
    <scope>NUCLEOTIDE SEQUENCE [LARGE SCALE GENOMIC DNA]</scope>
    <source>
        <strain evidence="3">1290</strain>
    </source>
</reference>
<keyword evidence="1" id="KW-0812">Transmembrane</keyword>
<keyword evidence="1" id="KW-0472">Membrane</keyword>
<keyword evidence="1" id="KW-1133">Transmembrane helix</keyword>
<organism evidence="2 3">
    <name type="scientific">Pseudomonas putida</name>
    <name type="common">Arthrobacter siderocapsulatus</name>
    <dbReference type="NCBI Taxonomy" id="303"/>
    <lineage>
        <taxon>Bacteria</taxon>
        <taxon>Pseudomonadati</taxon>
        <taxon>Pseudomonadota</taxon>
        <taxon>Gammaproteobacteria</taxon>
        <taxon>Pseudomonadales</taxon>
        <taxon>Pseudomonadaceae</taxon>
        <taxon>Pseudomonas</taxon>
    </lineage>
</organism>
<evidence type="ECO:0000256" key="1">
    <source>
        <dbReference type="SAM" id="Phobius"/>
    </source>
</evidence>
<gene>
    <name evidence="2" type="ORF">E6B08_22965</name>
</gene>
<evidence type="ECO:0000313" key="3">
    <source>
        <dbReference type="Proteomes" id="UP000298551"/>
    </source>
</evidence>
<accession>A0A4D6XEF4</accession>
<dbReference type="RefSeq" id="WP_136916114.1">
    <property type="nucleotide sequence ID" value="NZ_CP039371.1"/>
</dbReference>